<dbReference type="SUPFAM" id="SSF49562">
    <property type="entry name" value="C2 domain (Calcium/lipid-binding domain, CaLB)"/>
    <property type="match status" value="1"/>
</dbReference>
<evidence type="ECO:0000313" key="4">
    <source>
        <dbReference type="Proteomes" id="UP001151752"/>
    </source>
</evidence>
<name>A0A9Q0WLC7_9ROSI</name>
<dbReference type="SMART" id="SM00239">
    <property type="entry name" value="C2"/>
    <property type="match status" value="1"/>
</dbReference>
<feature type="domain" description="C2" evidence="2">
    <location>
        <begin position="1"/>
        <end position="114"/>
    </location>
</feature>
<dbReference type="AlphaFoldDB" id="A0A9Q0WLC7"/>
<reference evidence="3" key="2">
    <citation type="journal article" date="2023" name="Int. J. Mol. Sci.">
        <title>De Novo Assembly and Annotation of 11 Diverse Shrub Willow (Salix) Genomes Reveals Novel Gene Organization in Sex-Linked Regions.</title>
        <authorList>
            <person name="Hyden B."/>
            <person name="Feng K."/>
            <person name="Yates T.B."/>
            <person name="Jawdy S."/>
            <person name="Cereghino C."/>
            <person name="Smart L.B."/>
            <person name="Muchero W."/>
        </authorList>
    </citation>
    <scope>NUCLEOTIDE SEQUENCE</scope>
    <source>
        <tissue evidence="3">Shoot tip</tissue>
    </source>
</reference>
<dbReference type="PANTHER" id="PTHR32246:SF143">
    <property type="entry name" value="CALCIUM-DEPENDENT LIPID-BINDING (CALB DOMAIN) FAMILY PROTEIN"/>
    <property type="match status" value="1"/>
</dbReference>
<feature type="region of interest" description="Disordered" evidence="1">
    <location>
        <begin position="95"/>
        <end position="136"/>
    </location>
</feature>
<comment type="caution">
    <text evidence="3">The sequence shown here is derived from an EMBL/GenBank/DDBJ whole genome shotgun (WGS) entry which is preliminary data.</text>
</comment>
<reference evidence="3" key="1">
    <citation type="submission" date="2022-11" db="EMBL/GenBank/DDBJ databases">
        <authorList>
            <person name="Hyden B.L."/>
            <person name="Feng K."/>
            <person name="Yates T."/>
            <person name="Jawdy S."/>
            <person name="Smart L.B."/>
            <person name="Muchero W."/>
        </authorList>
    </citation>
    <scope>NUCLEOTIDE SEQUENCE</scope>
    <source>
        <tissue evidence="3">Shoot tip</tissue>
    </source>
</reference>
<evidence type="ECO:0000313" key="3">
    <source>
        <dbReference type="EMBL" id="KAJ6769162.1"/>
    </source>
</evidence>
<dbReference type="InterPro" id="IPR000008">
    <property type="entry name" value="C2_dom"/>
</dbReference>
<keyword evidence="4" id="KW-1185">Reference proteome</keyword>
<evidence type="ECO:0000256" key="1">
    <source>
        <dbReference type="SAM" id="MobiDB-lite"/>
    </source>
</evidence>
<gene>
    <name evidence="3" type="ORF">OIU74_022766</name>
</gene>
<evidence type="ECO:0000259" key="2">
    <source>
        <dbReference type="PROSITE" id="PS50004"/>
    </source>
</evidence>
<dbReference type="Gene3D" id="2.60.40.150">
    <property type="entry name" value="C2 domain"/>
    <property type="match status" value="1"/>
</dbReference>
<dbReference type="GO" id="GO:0006952">
    <property type="term" value="P:defense response"/>
    <property type="evidence" value="ECO:0007669"/>
    <property type="project" value="InterPro"/>
</dbReference>
<feature type="compositionally biased region" description="Pro residues" evidence="1">
    <location>
        <begin position="124"/>
        <end position="136"/>
    </location>
</feature>
<dbReference type="InterPro" id="IPR035892">
    <property type="entry name" value="C2_domain_sf"/>
</dbReference>
<sequence length="136" mass="15379">MSHVILSPFQLLELNVISAQDLAKVSRKMKTYAVAWIHPDRKLSTRIDSEGRNNPTWNDKFVFRVDDRFLHGDTSAVMIEIYALHWFRDIHVGHRPSNCREPDSPASSPPSQPVSDRHALRCSPGPPTVRTPPGDS</sequence>
<dbReference type="Proteomes" id="UP001151752">
    <property type="component" value="Chromosome 8"/>
</dbReference>
<dbReference type="InterPro" id="IPR044750">
    <property type="entry name" value="C2_SRC2/BAP"/>
</dbReference>
<accession>A0A9Q0WLC7</accession>
<dbReference type="PROSITE" id="PS50004">
    <property type="entry name" value="C2"/>
    <property type="match status" value="1"/>
</dbReference>
<dbReference type="CDD" id="cd04051">
    <property type="entry name" value="C2_SRC2_like"/>
    <property type="match status" value="1"/>
</dbReference>
<proteinExistence type="predicted"/>
<dbReference type="Pfam" id="PF00168">
    <property type="entry name" value="C2"/>
    <property type="match status" value="1"/>
</dbReference>
<dbReference type="EMBL" id="JAPFFM010000003">
    <property type="protein sequence ID" value="KAJ6769162.1"/>
    <property type="molecule type" value="Genomic_DNA"/>
</dbReference>
<protein>
    <submittedName>
        <fullName evidence="3">INGRESSION PROTEIN FIC1</fullName>
    </submittedName>
</protein>
<dbReference type="PANTHER" id="PTHR32246">
    <property type="entry name" value="INGRESSION PROTEIN FIC1"/>
    <property type="match status" value="1"/>
</dbReference>
<organism evidence="3 4">
    <name type="scientific">Salix koriyanagi</name>
    <dbReference type="NCBI Taxonomy" id="2511006"/>
    <lineage>
        <taxon>Eukaryota</taxon>
        <taxon>Viridiplantae</taxon>
        <taxon>Streptophyta</taxon>
        <taxon>Embryophyta</taxon>
        <taxon>Tracheophyta</taxon>
        <taxon>Spermatophyta</taxon>
        <taxon>Magnoliopsida</taxon>
        <taxon>eudicotyledons</taxon>
        <taxon>Gunneridae</taxon>
        <taxon>Pentapetalae</taxon>
        <taxon>rosids</taxon>
        <taxon>fabids</taxon>
        <taxon>Malpighiales</taxon>
        <taxon>Salicaceae</taxon>
        <taxon>Saliceae</taxon>
        <taxon>Salix</taxon>
    </lineage>
</organism>